<sequence length="198" mass="20363">MSAPAEISLSRAAGFTGGTEYLAPFVLSLYAACAATVAATRPKGVRGRLSAILGAGLALGFALSAQVTAHLLSAGHISSGPWLITAVSSVPSIAAAHLLHLAVVPKGEPVSPGKAEKEPEKAVEAPLSASDKPKKEKAKECLVSRSKAPSRRPSLQAIRDAAMNLDATGQKVTAKALAEWFKVSERTGARYLSVLKAA</sequence>
<dbReference type="InterPro" id="IPR036259">
    <property type="entry name" value="MFS_trans_sf"/>
</dbReference>
<evidence type="ECO:0000256" key="2">
    <source>
        <dbReference type="SAM" id="Phobius"/>
    </source>
</evidence>
<dbReference type="EMBL" id="BAAAIZ010000122">
    <property type="protein sequence ID" value="GAA1434844.1"/>
    <property type="molecule type" value="Genomic_DNA"/>
</dbReference>
<feature type="transmembrane region" description="Helical" evidence="2">
    <location>
        <begin position="81"/>
        <end position="104"/>
    </location>
</feature>
<feature type="transmembrane region" description="Helical" evidence="2">
    <location>
        <begin position="51"/>
        <end position="69"/>
    </location>
</feature>
<keyword evidence="4" id="KW-1185">Reference proteome</keyword>
<comment type="caution">
    <text evidence="3">The sequence shown here is derived from an EMBL/GenBank/DDBJ whole genome shotgun (WGS) entry which is preliminary data.</text>
</comment>
<dbReference type="SUPFAM" id="SSF103473">
    <property type="entry name" value="MFS general substrate transporter"/>
    <property type="match status" value="1"/>
</dbReference>
<feature type="transmembrane region" description="Helical" evidence="2">
    <location>
        <begin position="21"/>
        <end position="39"/>
    </location>
</feature>
<keyword evidence="2" id="KW-0472">Membrane</keyword>
<feature type="region of interest" description="Disordered" evidence="1">
    <location>
        <begin position="108"/>
        <end position="153"/>
    </location>
</feature>
<accession>A0ABP4JXN4</accession>
<reference evidence="4" key="1">
    <citation type="journal article" date="2019" name="Int. J. Syst. Evol. Microbiol.">
        <title>The Global Catalogue of Microorganisms (GCM) 10K type strain sequencing project: providing services to taxonomists for standard genome sequencing and annotation.</title>
        <authorList>
            <consortium name="The Broad Institute Genomics Platform"/>
            <consortium name="The Broad Institute Genome Sequencing Center for Infectious Disease"/>
            <person name="Wu L."/>
            <person name="Ma J."/>
        </authorList>
    </citation>
    <scope>NUCLEOTIDE SEQUENCE [LARGE SCALE GENOMIC DNA]</scope>
    <source>
        <strain evidence="4">JCM 11756</strain>
    </source>
</reference>
<keyword evidence="2" id="KW-0812">Transmembrane</keyword>
<dbReference type="Proteomes" id="UP001500973">
    <property type="component" value="Unassembled WGS sequence"/>
</dbReference>
<protein>
    <recommendedName>
        <fullName evidence="5">DUF2637 domain-containing protein</fullName>
    </recommendedName>
</protein>
<evidence type="ECO:0000313" key="3">
    <source>
        <dbReference type="EMBL" id="GAA1434844.1"/>
    </source>
</evidence>
<evidence type="ECO:0000256" key="1">
    <source>
        <dbReference type="SAM" id="MobiDB-lite"/>
    </source>
</evidence>
<organism evidence="3 4">
    <name type="scientific">Streptomyces thermospinosisporus</name>
    <dbReference type="NCBI Taxonomy" id="161482"/>
    <lineage>
        <taxon>Bacteria</taxon>
        <taxon>Bacillati</taxon>
        <taxon>Actinomycetota</taxon>
        <taxon>Actinomycetes</taxon>
        <taxon>Kitasatosporales</taxon>
        <taxon>Streptomycetaceae</taxon>
        <taxon>Streptomyces</taxon>
    </lineage>
</organism>
<evidence type="ECO:0008006" key="5">
    <source>
        <dbReference type="Google" id="ProtNLM"/>
    </source>
</evidence>
<name>A0ABP4JXN4_9ACTN</name>
<feature type="compositionally biased region" description="Basic and acidic residues" evidence="1">
    <location>
        <begin position="114"/>
        <end position="123"/>
    </location>
</feature>
<proteinExistence type="predicted"/>
<gene>
    <name evidence="3" type="ORF">GCM10009601_60000</name>
</gene>
<evidence type="ECO:0000313" key="4">
    <source>
        <dbReference type="Proteomes" id="UP001500973"/>
    </source>
</evidence>
<keyword evidence="2" id="KW-1133">Transmembrane helix</keyword>
<feature type="compositionally biased region" description="Basic and acidic residues" evidence="1">
    <location>
        <begin position="131"/>
        <end position="142"/>
    </location>
</feature>